<feature type="compositionally biased region" description="Low complexity" evidence="1">
    <location>
        <begin position="101"/>
        <end position="115"/>
    </location>
</feature>
<feature type="compositionally biased region" description="Polar residues" evidence="1">
    <location>
        <begin position="172"/>
        <end position="181"/>
    </location>
</feature>
<feature type="compositionally biased region" description="Basic and acidic residues" evidence="1">
    <location>
        <begin position="129"/>
        <end position="150"/>
    </location>
</feature>
<proteinExistence type="predicted"/>
<dbReference type="EMBL" id="PUIA01000037">
    <property type="protein sequence ID" value="PQO31312.1"/>
    <property type="molecule type" value="Genomic_DNA"/>
</dbReference>
<comment type="caution">
    <text evidence="2">The sequence shown here is derived from an EMBL/GenBank/DDBJ whole genome shotgun (WGS) entry which is preliminary data.</text>
</comment>
<dbReference type="OrthoDB" id="292763at2"/>
<evidence type="ECO:0000256" key="1">
    <source>
        <dbReference type="SAM" id="MobiDB-lite"/>
    </source>
</evidence>
<dbReference type="RefSeq" id="WP_105354046.1">
    <property type="nucleotide sequence ID" value="NZ_PUIA01000037.1"/>
</dbReference>
<dbReference type="AlphaFoldDB" id="A0A2S8FGN7"/>
<protein>
    <submittedName>
        <fullName evidence="2">Uncharacterized protein</fullName>
    </submittedName>
</protein>
<feature type="compositionally biased region" description="Acidic residues" evidence="1">
    <location>
        <begin position="77"/>
        <end position="98"/>
    </location>
</feature>
<evidence type="ECO:0000313" key="2">
    <source>
        <dbReference type="EMBL" id="PQO31312.1"/>
    </source>
</evidence>
<feature type="region of interest" description="Disordered" evidence="1">
    <location>
        <begin position="50"/>
        <end position="205"/>
    </location>
</feature>
<gene>
    <name evidence="2" type="ORF">C5Y96_13300</name>
</gene>
<feature type="compositionally biased region" description="Acidic residues" evidence="1">
    <location>
        <begin position="182"/>
        <end position="191"/>
    </location>
</feature>
<reference evidence="2 3" key="1">
    <citation type="submission" date="2018-02" db="EMBL/GenBank/DDBJ databases">
        <title>Comparative genomes isolates from brazilian mangrove.</title>
        <authorList>
            <person name="Araujo J.E."/>
            <person name="Taketani R.G."/>
            <person name="Silva M.C.P."/>
            <person name="Loureco M.V."/>
            <person name="Andreote F.D."/>
        </authorList>
    </citation>
    <scope>NUCLEOTIDE SEQUENCE [LARGE SCALE GENOMIC DNA]</scope>
    <source>
        <strain evidence="2 3">HEX-2 MGV</strain>
    </source>
</reference>
<accession>A0A2S8FGN7</accession>
<evidence type="ECO:0000313" key="3">
    <source>
        <dbReference type="Proteomes" id="UP000240009"/>
    </source>
</evidence>
<organism evidence="2 3">
    <name type="scientific">Blastopirellula marina</name>
    <dbReference type="NCBI Taxonomy" id="124"/>
    <lineage>
        <taxon>Bacteria</taxon>
        <taxon>Pseudomonadati</taxon>
        <taxon>Planctomycetota</taxon>
        <taxon>Planctomycetia</taxon>
        <taxon>Pirellulales</taxon>
        <taxon>Pirellulaceae</taxon>
        <taxon>Blastopirellula</taxon>
    </lineage>
</organism>
<dbReference type="Proteomes" id="UP000240009">
    <property type="component" value="Unassembled WGS sequence"/>
</dbReference>
<sequence>MFIFLLFAVLNLSVGFAAAVLLGYGPQPWFALFLPSNTDNVIQIDAIETEEAEIEKPAEPADEPTPKLVSQPFPEMNEPEDLPAESEPVAEDEPEIEQTFEPVAEEAPAATAQEKPFGEDEDNELEEFLAGRKNEPKNLEHDEPTSEKAPEIASADDIESMFAASLGDDAETASNVVTAQTESDEDDELDDQPLGQDDIAALFNS</sequence>
<name>A0A2S8FGN7_9BACT</name>